<dbReference type="PANTHER" id="PTHR30272:SF1">
    <property type="entry name" value="3-HYDROXYACYL-[ACYL-CARRIER-PROTEIN] DEHYDRATASE"/>
    <property type="match status" value="1"/>
</dbReference>
<accession>A0A518BAE4</accession>
<dbReference type="SUPFAM" id="SSF54637">
    <property type="entry name" value="Thioesterase/thiol ester dehydrase-isomerase"/>
    <property type="match status" value="1"/>
</dbReference>
<dbReference type="Gene3D" id="3.10.129.10">
    <property type="entry name" value="Hotdog Thioesterase"/>
    <property type="match status" value="1"/>
</dbReference>
<keyword evidence="3" id="KW-1185">Reference proteome</keyword>
<dbReference type="KEGG" id="knv:Pan216_48350"/>
<dbReference type="RefSeq" id="WP_145261811.1">
    <property type="nucleotide sequence ID" value="NZ_CP036279.1"/>
</dbReference>
<dbReference type="Pfam" id="PF07977">
    <property type="entry name" value="FabA"/>
    <property type="match status" value="1"/>
</dbReference>
<dbReference type="PANTHER" id="PTHR30272">
    <property type="entry name" value="3-HYDROXYACYL-[ACYL-CARRIER-PROTEIN] DEHYDRATASE"/>
    <property type="match status" value="1"/>
</dbReference>
<sequence length="173" mass="19609">MRFTLVDKILDLEPGSRITTVKNLTMAEEYLAEHFPSFPVMPGVMMIEAITQSGAWLVRVSEQFRHSVILLKEAKMVKFGQFVTPGSQLTVTCEQIASDETTTTLKAKGQMNGKTSVSAKVVLERFNLRDRHAGFRRDDRRLQAHHLKTFQMLATPDLRQKFDKLVAQGARTD</sequence>
<dbReference type="EC" id="4.2.1.59" evidence="2"/>
<dbReference type="GO" id="GO:0019171">
    <property type="term" value="F:(3R)-hydroxyacyl-[acyl-carrier-protein] dehydratase activity"/>
    <property type="evidence" value="ECO:0007669"/>
    <property type="project" value="UniProtKB-EC"/>
</dbReference>
<evidence type="ECO:0000256" key="1">
    <source>
        <dbReference type="ARBA" id="ARBA00023239"/>
    </source>
</evidence>
<dbReference type="Proteomes" id="UP000317093">
    <property type="component" value="Chromosome"/>
</dbReference>
<reference evidence="2 3" key="1">
    <citation type="submission" date="2019-02" db="EMBL/GenBank/DDBJ databases">
        <title>Deep-cultivation of Planctomycetes and their phenomic and genomic characterization uncovers novel biology.</title>
        <authorList>
            <person name="Wiegand S."/>
            <person name="Jogler M."/>
            <person name="Boedeker C."/>
            <person name="Pinto D."/>
            <person name="Vollmers J."/>
            <person name="Rivas-Marin E."/>
            <person name="Kohn T."/>
            <person name="Peeters S.H."/>
            <person name="Heuer A."/>
            <person name="Rast P."/>
            <person name="Oberbeckmann S."/>
            <person name="Bunk B."/>
            <person name="Jeske O."/>
            <person name="Meyerdierks A."/>
            <person name="Storesund J.E."/>
            <person name="Kallscheuer N."/>
            <person name="Luecker S."/>
            <person name="Lage O.M."/>
            <person name="Pohl T."/>
            <person name="Merkel B.J."/>
            <person name="Hornburger P."/>
            <person name="Mueller R.-W."/>
            <person name="Bruemmer F."/>
            <person name="Labrenz M."/>
            <person name="Spormann A.M."/>
            <person name="Op den Camp H."/>
            <person name="Overmann J."/>
            <person name="Amann R."/>
            <person name="Jetten M.S.M."/>
            <person name="Mascher T."/>
            <person name="Medema M.H."/>
            <person name="Devos D.P."/>
            <person name="Kaster A.-K."/>
            <person name="Ovreas L."/>
            <person name="Rohde M."/>
            <person name="Galperin M.Y."/>
            <person name="Jogler C."/>
        </authorList>
    </citation>
    <scope>NUCLEOTIDE SEQUENCE [LARGE SCALE GENOMIC DNA]</scope>
    <source>
        <strain evidence="2 3">Pan216</strain>
    </source>
</reference>
<organism evidence="2 3">
    <name type="scientific">Kolteria novifilia</name>
    <dbReference type="NCBI Taxonomy" id="2527975"/>
    <lineage>
        <taxon>Bacteria</taxon>
        <taxon>Pseudomonadati</taxon>
        <taxon>Planctomycetota</taxon>
        <taxon>Planctomycetia</taxon>
        <taxon>Kolteriales</taxon>
        <taxon>Kolteriaceae</taxon>
        <taxon>Kolteria</taxon>
    </lineage>
</organism>
<dbReference type="InterPro" id="IPR029069">
    <property type="entry name" value="HotDog_dom_sf"/>
</dbReference>
<evidence type="ECO:0000313" key="3">
    <source>
        <dbReference type="Proteomes" id="UP000317093"/>
    </source>
</evidence>
<dbReference type="CDD" id="cd01288">
    <property type="entry name" value="FabZ"/>
    <property type="match status" value="1"/>
</dbReference>
<dbReference type="AlphaFoldDB" id="A0A518BAE4"/>
<proteinExistence type="predicted"/>
<dbReference type="OrthoDB" id="9787658at2"/>
<dbReference type="EMBL" id="CP036279">
    <property type="protein sequence ID" value="QDU63954.1"/>
    <property type="molecule type" value="Genomic_DNA"/>
</dbReference>
<dbReference type="InterPro" id="IPR013114">
    <property type="entry name" value="FabA_FabZ"/>
</dbReference>
<gene>
    <name evidence="2" type="primary">fabZ_3</name>
    <name evidence="2" type="ORF">Pan216_48350</name>
</gene>
<keyword evidence="1 2" id="KW-0456">Lyase</keyword>
<protein>
    <submittedName>
        <fullName evidence="2">3-hydroxyacyl-[acyl-carrier-protein] dehydratase FabZ</fullName>
        <ecNumber evidence="2">4.2.1.59</ecNumber>
    </submittedName>
</protein>
<name>A0A518BAE4_9BACT</name>
<evidence type="ECO:0000313" key="2">
    <source>
        <dbReference type="EMBL" id="QDU63954.1"/>
    </source>
</evidence>